<accession>A0A0F6R0M4</accession>
<keyword evidence="1" id="KW-1133">Transmembrane helix</keyword>
<dbReference type="Proteomes" id="UP000033457">
    <property type="component" value="Chromosome"/>
</dbReference>
<dbReference type="EMBL" id="CP011312">
    <property type="protein sequence ID" value="AKE41832.1"/>
    <property type="molecule type" value="Genomic_DNA"/>
</dbReference>
<protein>
    <submittedName>
        <fullName evidence="3">SAF domain-containing protein</fullName>
    </submittedName>
</protein>
<dbReference type="InterPro" id="IPR013974">
    <property type="entry name" value="SAF"/>
</dbReference>
<keyword evidence="1" id="KW-0812">Transmembrane</keyword>
<dbReference type="KEGG" id="cku:UL82_08375"/>
<proteinExistence type="predicted"/>
<dbReference type="HOGENOM" id="CLU_088190_1_0_11"/>
<feature type="domain" description="SAF" evidence="2">
    <location>
        <begin position="43"/>
        <end position="105"/>
    </location>
</feature>
<feature type="transmembrane region" description="Helical" evidence="1">
    <location>
        <begin position="21"/>
        <end position="39"/>
    </location>
</feature>
<evidence type="ECO:0000313" key="4">
    <source>
        <dbReference type="Proteomes" id="UP000033457"/>
    </source>
</evidence>
<organism evidence="3 4">
    <name type="scientific">Corynebacterium kutscheri</name>
    <dbReference type="NCBI Taxonomy" id="35755"/>
    <lineage>
        <taxon>Bacteria</taxon>
        <taxon>Bacillati</taxon>
        <taxon>Actinomycetota</taxon>
        <taxon>Actinomycetes</taxon>
        <taxon>Mycobacteriales</taxon>
        <taxon>Corynebacteriaceae</taxon>
        <taxon>Corynebacterium</taxon>
    </lineage>
</organism>
<name>A0A0F6R0M4_9CORY</name>
<dbReference type="SMART" id="SM00858">
    <property type="entry name" value="SAF"/>
    <property type="match status" value="1"/>
</dbReference>
<keyword evidence="4" id="KW-1185">Reference proteome</keyword>
<keyword evidence="1" id="KW-0472">Membrane</keyword>
<dbReference type="CDD" id="cd11614">
    <property type="entry name" value="SAF_CpaB_FlgA_like"/>
    <property type="match status" value="1"/>
</dbReference>
<evidence type="ECO:0000313" key="3">
    <source>
        <dbReference type="EMBL" id="AKE41832.1"/>
    </source>
</evidence>
<dbReference type="RefSeq" id="WP_046440305.1">
    <property type="nucleotide sequence ID" value="NZ_CP011312.1"/>
</dbReference>
<gene>
    <name evidence="3" type="ORF">UL82_08375</name>
</gene>
<dbReference type="Pfam" id="PF08666">
    <property type="entry name" value="SAF"/>
    <property type="match status" value="1"/>
</dbReference>
<sequence>MNIFHVLKQPGWQRTVLIKRIIAICLLITAFILGLSSRIDNRQEVITYRQKIAAGKRITAEDIELRRIPADLVPIDALSDSSAVIGRIVVAARTPGHIATEMDLIGSELTNSLVKNFTQNANGETINMVPLRLADPTLAGLLSHGDTVTVVTSLQENATPQIIAAGGRIIFAATQDSQLASAEPGTVLIALPELEAQKVAAASLSTPLAVVLSGDRTHPDQ</sequence>
<dbReference type="STRING" id="35755.UL82_08375"/>
<reference evidence="3 4" key="1">
    <citation type="journal article" date="2015" name="Genome Announc.">
        <title>Complete Genome Sequence of Corynebacterium kutscheri DSM 20755, a Corynebacterial Type Strain with Remarkably Low G+C Content of Chromosomal DNA.</title>
        <authorList>
            <person name="Ruckert C."/>
            <person name="Albersmeier A."/>
            <person name="Winkler A."/>
            <person name="Tauch A."/>
        </authorList>
    </citation>
    <scope>NUCLEOTIDE SEQUENCE [LARGE SCALE GENOMIC DNA]</scope>
    <source>
        <strain evidence="3 4">DSM 20755</strain>
    </source>
</reference>
<evidence type="ECO:0000256" key="1">
    <source>
        <dbReference type="SAM" id="Phobius"/>
    </source>
</evidence>
<evidence type="ECO:0000259" key="2">
    <source>
        <dbReference type="SMART" id="SM00858"/>
    </source>
</evidence>
<dbReference type="AlphaFoldDB" id="A0A0F6R0M4"/>
<dbReference type="OrthoDB" id="4410346at2"/>